<reference evidence="2" key="1">
    <citation type="submission" date="2022-03" db="EMBL/GenBank/DDBJ databases">
        <authorList>
            <person name="Martin H S."/>
        </authorList>
    </citation>
    <scope>NUCLEOTIDE SEQUENCE</scope>
</reference>
<evidence type="ECO:0000259" key="1">
    <source>
        <dbReference type="PROSITE" id="PS51437"/>
    </source>
</evidence>
<gene>
    <name evidence="2" type="ORF">IPOD504_LOCUS5961</name>
</gene>
<keyword evidence="3" id="KW-1185">Reference proteome</keyword>
<name>A0ABN8I4I4_9NEOP</name>
<dbReference type="InterPro" id="IPR029058">
    <property type="entry name" value="AB_hydrolase_fold"/>
</dbReference>
<dbReference type="EMBL" id="OW152830">
    <property type="protein sequence ID" value="CAH2048210.1"/>
    <property type="molecule type" value="Genomic_DNA"/>
</dbReference>
<dbReference type="SMART" id="SM01076">
    <property type="entry name" value="CG-1"/>
    <property type="match status" value="1"/>
</dbReference>
<feature type="domain" description="CG-1" evidence="1">
    <location>
        <begin position="1"/>
        <end position="129"/>
    </location>
</feature>
<dbReference type="InterPro" id="IPR005559">
    <property type="entry name" value="CG-1_dom"/>
</dbReference>
<accession>A0ABN8I4I4</accession>
<dbReference type="Gene3D" id="3.40.50.1820">
    <property type="entry name" value="alpha/beta hydrolase"/>
    <property type="match status" value="1"/>
</dbReference>
<sequence length="463" mass="52446">MRRNADPIARRGPEIAAILISFDKHTEWQSKEVKIRPKSGSMLLYSRKKVRYRRDGYCWKKRKDGKTTREDHMKLKVQGTELITGSIEVEKAVDALLPEDGRFNFMQLADKYGHPAIEHDVVTEDGYILKLFHIPGDKGRPVLLMHGIADSADVWIIRGNLSLAVALAGSGYDLWFGNIRGNRYSRRHVSLNPDQDDQFWNFSFHENGHYDLPAIIDTVLEETGSATLNAIGFSQGNTIFYVLCSTRPEYNSKINVMMALAPICYLQNVPPPLSILISIAPLLYKFFTDLGINEIGNDHSLLNTYEKIICTRPQIGYDLCVEGLMFPITGYDSEELGPDFVPVLVGHFPTSTATKDLYHLAQVGYRRAFAQFDYGNAGNIVKYNSTLPPEYDLSLVTTKIVFYVGLNDRLSTVADVEILKSQLPNVVRYIVSPRLQCNHVDDVLGAHMNYNIFPYIYDVLETY</sequence>
<dbReference type="PROSITE" id="PS51437">
    <property type="entry name" value="CG_1"/>
    <property type="match status" value="1"/>
</dbReference>
<feature type="non-terminal residue" evidence="2">
    <location>
        <position position="1"/>
    </location>
</feature>
<evidence type="ECO:0000313" key="2">
    <source>
        <dbReference type="EMBL" id="CAH2048210.1"/>
    </source>
</evidence>
<protein>
    <recommendedName>
        <fullName evidence="1">CG-1 domain-containing protein</fullName>
    </recommendedName>
</protein>
<evidence type="ECO:0000313" key="3">
    <source>
        <dbReference type="Proteomes" id="UP000837857"/>
    </source>
</evidence>
<dbReference type="SUPFAM" id="SSF53474">
    <property type="entry name" value="alpha/beta-Hydrolases"/>
    <property type="match status" value="1"/>
</dbReference>
<organism evidence="2 3">
    <name type="scientific">Iphiclides podalirius</name>
    <name type="common">scarce swallowtail</name>
    <dbReference type="NCBI Taxonomy" id="110791"/>
    <lineage>
        <taxon>Eukaryota</taxon>
        <taxon>Metazoa</taxon>
        <taxon>Ecdysozoa</taxon>
        <taxon>Arthropoda</taxon>
        <taxon>Hexapoda</taxon>
        <taxon>Insecta</taxon>
        <taxon>Pterygota</taxon>
        <taxon>Neoptera</taxon>
        <taxon>Endopterygota</taxon>
        <taxon>Lepidoptera</taxon>
        <taxon>Glossata</taxon>
        <taxon>Ditrysia</taxon>
        <taxon>Papilionoidea</taxon>
        <taxon>Papilionidae</taxon>
        <taxon>Papilioninae</taxon>
        <taxon>Iphiclides</taxon>
    </lineage>
</organism>
<dbReference type="Pfam" id="PF04083">
    <property type="entry name" value="Abhydro_lipase"/>
    <property type="match status" value="1"/>
</dbReference>
<dbReference type="Pfam" id="PF03859">
    <property type="entry name" value="CG-1"/>
    <property type="match status" value="1"/>
</dbReference>
<dbReference type="InterPro" id="IPR006693">
    <property type="entry name" value="AB_hydrolase_lipase"/>
</dbReference>
<dbReference type="Proteomes" id="UP000837857">
    <property type="component" value="Chromosome 18"/>
</dbReference>
<proteinExistence type="predicted"/>
<dbReference type="PANTHER" id="PTHR11005">
    <property type="entry name" value="LYSOSOMAL ACID LIPASE-RELATED"/>
    <property type="match status" value="1"/>
</dbReference>